<dbReference type="PANTHER" id="PTHR35309:SF4">
    <property type="entry name" value="TOCOPHEROL CYCLASE"/>
    <property type="match status" value="1"/>
</dbReference>
<feature type="signal peptide" evidence="1">
    <location>
        <begin position="1"/>
        <end position="19"/>
    </location>
</feature>
<evidence type="ECO:0000313" key="2">
    <source>
        <dbReference type="EMBL" id="EED86936.1"/>
    </source>
</evidence>
<dbReference type="KEGG" id="tps:THAPSDRAFT_10450"/>
<proteinExistence type="predicted"/>
<gene>
    <name evidence="2" type="ORF">THAPSDRAFT_10450</name>
</gene>
<organism evidence="2 3">
    <name type="scientific">Thalassiosira pseudonana</name>
    <name type="common">Marine diatom</name>
    <name type="synonym">Cyclotella nana</name>
    <dbReference type="NCBI Taxonomy" id="35128"/>
    <lineage>
        <taxon>Eukaryota</taxon>
        <taxon>Sar</taxon>
        <taxon>Stramenopiles</taxon>
        <taxon>Ochrophyta</taxon>
        <taxon>Bacillariophyta</taxon>
        <taxon>Coscinodiscophyceae</taxon>
        <taxon>Thalassiosirophycidae</taxon>
        <taxon>Thalassiosirales</taxon>
        <taxon>Thalassiosiraceae</taxon>
        <taxon>Thalassiosira</taxon>
    </lineage>
</organism>
<dbReference type="eggNOG" id="ENOG502S4EC">
    <property type="taxonomic scope" value="Eukaryota"/>
</dbReference>
<protein>
    <recommendedName>
        <fullName evidence="4">AttH domain-containing protein</fullName>
    </recommendedName>
</protein>
<keyword evidence="3" id="KW-1185">Reference proteome</keyword>
<name>B8LCP3_THAPS</name>
<dbReference type="InterPro" id="IPR025893">
    <property type="entry name" value="Tocopherol_cyclase"/>
</dbReference>
<feature type="chain" id="PRO_5002877090" description="AttH domain-containing protein" evidence="1">
    <location>
        <begin position="20"/>
        <end position="421"/>
    </location>
</feature>
<dbReference type="AlphaFoldDB" id="B8LCP3"/>
<dbReference type="PaxDb" id="35128-Thaps10450"/>
<dbReference type="Proteomes" id="UP000001449">
    <property type="component" value="Chromosome 16"/>
</dbReference>
<dbReference type="GO" id="GO:0009976">
    <property type="term" value="F:tocopherol cyclase activity"/>
    <property type="evidence" value="ECO:0007669"/>
    <property type="project" value="InterPro"/>
</dbReference>
<dbReference type="EMBL" id="DS999417">
    <property type="protein sequence ID" value="EED86936.1"/>
    <property type="molecule type" value="Genomic_DNA"/>
</dbReference>
<dbReference type="HOGENOM" id="CLU_053973_0_0_1"/>
<reference evidence="2 3" key="1">
    <citation type="journal article" date="2004" name="Science">
        <title>The genome of the diatom Thalassiosira pseudonana: ecology, evolution, and metabolism.</title>
        <authorList>
            <person name="Armbrust E.V."/>
            <person name="Berges J.A."/>
            <person name="Bowler C."/>
            <person name="Green B.R."/>
            <person name="Martinez D."/>
            <person name="Putnam N.H."/>
            <person name="Zhou S."/>
            <person name="Allen A.E."/>
            <person name="Apt K.E."/>
            <person name="Bechner M."/>
            <person name="Brzezinski M.A."/>
            <person name="Chaal B.K."/>
            <person name="Chiovitti A."/>
            <person name="Davis A.K."/>
            <person name="Demarest M.S."/>
            <person name="Detter J.C."/>
            <person name="Glavina T."/>
            <person name="Goodstein D."/>
            <person name="Hadi M.Z."/>
            <person name="Hellsten U."/>
            <person name="Hildebrand M."/>
            <person name="Jenkins B.D."/>
            <person name="Jurka J."/>
            <person name="Kapitonov V.V."/>
            <person name="Kroger N."/>
            <person name="Lau W.W."/>
            <person name="Lane T.W."/>
            <person name="Larimer F.W."/>
            <person name="Lippmeier J.C."/>
            <person name="Lucas S."/>
            <person name="Medina M."/>
            <person name="Montsant A."/>
            <person name="Obornik M."/>
            <person name="Parker M.S."/>
            <person name="Palenik B."/>
            <person name="Pazour G.J."/>
            <person name="Richardson P.M."/>
            <person name="Rynearson T.A."/>
            <person name="Saito M.A."/>
            <person name="Schwartz D.C."/>
            <person name="Thamatrakoln K."/>
            <person name="Valentin K."/>
            <person name="Vardi A."/>
            <person name="Wilkerson F.P."/>
            <person name="Rokhsar D.S."/>
        </authorList>
    </citation>
    <scope>NUCLEOTIDE SEQUENCE [LARGE SCALE GENOMIC DNA]</scope>
    <source>
        <strain evidence="2 3">CCMP1335</strain>
    </source>
</reference>
<dbReference type="GeneID" id="7450018"/>
<evidence type="ECO:0008006" key="4">
    <source>
        <dbReference type="Google" id="ProtNLM"/>
    </source>
</evidence>
<reference evidence="2 3" key="2">
    <citation type="journal article" date="2008" name="Nature">
        <title>The Phaeodactylum genome reveals the evolutionary history of diatom genomes.</title>
        <authorList>
            <person name="Bowler C."/>
            <person name="Allen A.E."/>
            <person name="Badger J.H."/>
            <person name="Grimwood J."/>
            <person name="Jabbari K."/>
            <person name="Kuo A."/>
            <person name="Maheswari U."/>
            <person name="Martens C."/>
            <person name="Maumus F."/>
            <person name="Otillar R.P."/>
            <person name="Rayko E."/>
            <person name="Salamov A."/>
            <person name="Vandepoele K."/>
            <person name="Beszteri B."/>
            <person name="Gruber A."/>
            <person name="Heijde M."/>
            <person name="Katinka M."/>
            <person name="Mock T."/>
            <person name="Valentin K."/>
            <person name="Verret F."/>
            <person name="Berges J.A."/>
            <person name="Brownlee C."/>
            <person name="Cadoret J.P."/>
            <person name="Chiovitti A."/>
            <person name="Choi C.J."/>
            <person name="Coesel S."/>
            <person name="De Martino A."/>
            <person name="Detter J.C."/>
            <person name="Durkin C."/>
            <person name="Falciatore A."/>
            <person name="Fournet J."/>
            <person name="Haruta M."/>
            <person name="Huysman M.J."/>
            <person name="Jenkins B.D."/>
            <person name="Jiroutova K."/>
            <person name="Jorgensen R.E."/>
            <person name="Joubert Y."/>
            <person name="Kaplan A."/>
            <person name="Kroger N."/>
            <person name="Kroth P.G."/>
            <person name="La Roche J."/>
            <person name="Lindquist E."/>
            <person name="Lommer M."/>
            <person name="Martin-Jezequel V."/>
            <person name="Lopez P.J."/>
            <person name="Lucas S."/>
            <person name="Mangogna M."/>
            <person name="McGinnis K."/>
            <person name="Medlin L.K."/>
            <person name="Montsant A."/>
            <person name="Oudot-Le Secq M.P."/>
            <person name="Napoli C."/>
            <person name="Obornik M."/>
            <person name="Parker M.S."/>
            <person name="Petit J.L."/>
            <person name="Porcel B.M."/>
            <person name="Poulsen N."/>
            <person name="Robison M."/>
            <person name="Rychlewski L."/>
            <person name="Rynearson T.A."/>
            <person name="Schmutz J."/>
            <person name="Shapiro H."/>
            <person name="Siaut M."/>
            <person name="Stanley M."/>
            <person name="Sussman M.R."/>
            <person name="Taylor A.R."/>
            <person name="Vardi A."/>
            <person name="von Dassow P."/>
            <person name="Vyverman W."/>
            <person name="Willis A."/>
            <person name="Wyrwicz L.S."/>
            <person name="Rokhsar D.S."/>
            <person name="Weissenbach J."/>
            <person name="Armbrust E.V."/>
            <person name="Green B.R."/>
            <person name="Van de Peer Y."/>
            <person name="Grigoriev I.V."/>
        </authorList>
    </citation>
    <scope>NUCLEOTIDE SEQUENCE [LARGE SCALE GENOMIC DNA]</scope>
    <source>
        <strain evidence="2 3">CCMP1335</strain>
    </source>
</reference>
<sequence>MPPLAIVPLLVATAAISIGRFVANRPEERLRQTGRLIFNPDFFQGAYKHQRYFEGWYYKFASNYVAGTMNSTTMDTASNEDIDASFSIAVVPGIFLGNSTTSTESHAFIFVTINGEKQHYFRFELDEFSYADAAKGEEYYIQVGDNHFSHKGVSLNLSPRTGDDATLTLNGKLTFANPSPWPVSLFHLGAMGPVGWMPGLECTHGVLSFDHEIYGSLTFMDKHGRGEMDTTTTVVTTISMDNGRGYTEKDFGRSFPSLWVWIQTNSFARHPGTSLFVSIARIPTPLGLEFPGFTAALWHDSTLIPFATWSGAKFEALTISKEEVRIVIKNSKRYGSHRVEITVDRIDVPEVLLYAPKNFSRMEPLVWEALRGTVHLRLLNVNEEVVLDEIGTNAGLEVHGDVDWLVDNMCGKKSANRFVCL</sequence>
<evidence type="ECO:0000256" key="1">
    <source>
        <dbReference type="SAM" id="SignalP"/>
    </source>
</evidence>
<dbReference type="RefSeq" id="XP_002296735.1">
    <property type="nucleotide sequence ID" value="XM_002296699.1"/>
</dbReference>
<dbReference type="Pfam" id="PF14249">
    <property type="entry name" value="Tocopherol_cycl"/>
    <property type="match status" value="1"/>
</dbReference>
<evidence type="ECO:0000313" key="3">
    <source>
        <dbReference type="Proteomes" id="UP000001449"/>
    </source>
</evidence>
<keyword evidence="1" id="KW-0732">Signal</keyword>
<dbReference type="PANTHER" id="PTHR35309">
    <property type="match status" value="1"/>
</dbReference>
<accession>B8LCP3</accession>
<dbReference type="InParanoid" id="B8LCP3"/>